<sequence length="184" mass="20230">MTFAVVAVLLGSLMGNESPVQYHSLLRCDGNHTADIMRVTTKDAVVGSTMKAKIKLRVYDTILKDLKLTLALFTPEGHIVPCIDGFGSCVYDLCSARKNTPKLLGNGTKTGSTGTKTESTLQCPVAPGTYYRTMQFKLSPKLTQHIGNGELLGTMQLESGRKVVACHAHFMVVYRTRPKTKEWY</sequence>
<dbReference type="Proteomes" id="UP000821845">
    <property type="component" value="Chromosome 8"/>
</dbReference>
<evidence type="ECO:0000313" key="2">
    <source>
        <dbReference type="Proteomes" id="UP000821845"/>
    </source>
</evidence>
<name>A0ACB7RU03_HYAAI</name>
<reference evidence="1" key="1">
    <citation type="submission" date="2020-05" db="EMBL/GenBank/DDBJ databases">
        <title>Large-scale comparative analyses of tick genomes elucidate their genetic diversity and vector capacities.</title>
        <authorList>
            <person name="Jia N."/>
            <person name="Wang J."/>
            <person name="Shi W."/>
            <person name="Du L."/>
            <person name="Sun Y."/>
            <person name="Zhan W."/>
            <person name="Jiang J."/>
            <person name="Wang Q."/>
            <person name="Zhang B."/>
            <person name="Ji P."/>
            <person name="Sakyi L.B."/>
            <person name="Cui X."/>
            <person name="Yuan T."/>
            <person name="Jiang B."/>
            <person name="Yang W."/>
            <person name="Lam T.T.-Y."/>
            <person name="Chang Q."/>
            <person name="Ding S."/>
            <person name="Wang X."/>
            <person name="Zhu J."/>
            <person name="Ruan X."/>
            <person name="Zhao L."/>
            <person name="Wei J."/>
            <person name="Que T."/>
            <person name="Du C."/>
            <person name="Cheng J."/>
            <person name="Dai P."/>
            <person name="Han X."/>
            <person name="Huang E."/>
            <person name="Gao Y."/>
            <person name="Liu J."/>
            <person name="Shao H."/>
            <person name="Ye R."/>
            <person name="Li L."/>
            <person name="Wei W."/>
            <person name="Wang X."/>
            <person name="Wang C."/>
            <person name="Yang T."/>
            <person name="Huo Q."/>
            <person name="Li W."/>
            <person name="Guo W."/>
            <person name="Chen H."/>
            <person name="Zhou L."/>
            <person name="Ni X."/>
            <person name="Tian J."/>
            <person name="Zhou Y."/>
            <person name="Sheng Y."/>
            <person name="Liu T."/>
            <person name="Pan Y."/>
            <person name="Xia L."/>
            <person name="Li J."/>
            <person name="Zhao F."/>
            <person name="Cao W."/>
        </authorList>
    </citation>
    <scope>NUCLEOTIDE SEQUENCE</scope>
    <source>
        <strain evidence="1">Hyas-2018</strain>
    </source>
</reference>
<comment type="caution">
    <text evidence="1">The sequence shown here is derived from an EMBL/GenBank/DDBJ whole genome shotgun (WGS) entry which is preliminary data.</text>
</comment>
<proteinExistence type="predicted"/>
<accession>A0ACB7RU03</accession>
<evidence type="ECO:0000313" key="1">
    <source>
        <dbReference type="EMBL" id="KAH6923994.1"/>
    </source>
</evidence>
<keyword evidence="2" id="KW-1185">Reference proteome</keyword>
<protein>
    <submittedName>
        <fullName evidence="1">Uncharacterized protein</fullName>
    </submittedName>
</protein>
<dbReference type="EMBL" id="CM023488">
    <property type="protein sequence ID" value="KAH6923994.1"/>
    <property type="molecule type" value="Genomic_DNA"/>
</dbReference>
<gene>
    <name evidence="1" type="ORF">HPB50_010221</name>
</gene>
<organism evidence="1 2">
    <name type="scientific">Hyalomma asiaticum</name>
    <name type="common">Tick</name>
    <dbReference type="NCBI Taxonomy" id="266040"/>
    <lineage>
        <taxon>Eukaryota</taxon>
        <taxon>Metazoa</taxon>
        <taxon>Ecdysozoa</taxon>
        <taxon>Arthropoda</taxon>
        <taxon>Chelicerata</taxon>
        <taxon>Arachnida</taxon>
        <taxon>Acari</taxon>
        <taxon>Parasitiformes</taxon>
        <taxon>Ixodida</taxon>
        <taxon>Ixodoidea</taxon>
        <taxon>Ixodidae</taxon>
        <taxon>Hyalomminae</taxon>
        <taxon>Hyalomma</taxon>
    </lineage>
</organism>